<accession>A0A5K3G1S9</accession>
<evidence type="ECO:0000256" key="3">
    <source>
        <dbReference type="ARBA" id="ARBA00004947"/>
    </source>
</evidence>
<dbReference type="GO" id="GO:0005829">
    <property type="term" value="C:cytosol"/>
    <property type="evidence" value="ECO:0007669"/>
    <property type="project" value="TreeGrafter"/>
</dbReference>
<reference evidence="7" key="1">
    <citation type="submission" date="2019-11" db="UniProtKB">
        <authorList>
            <consortium name="WormBaseParasite"/>
        </authorList>
    </citation>
    <scope>IDENTIFICATION</scope>
</reference>
<dbReference type="PANTHER" id="PTHR43725:SF47">
    <property type="entry name" value="UDP-GLUCOSE 4-EPIMERASE"/>
    <property type="match status" value="1"/>
</dbReference>
<protein>
    <recommendedName>
        <fullName evidence="4">UDP-glucose 4-epimerase</fullName>
        <ecNumber evidence="4">5.1.3.2</ecNumber>
    </recommendedName>
</protein>
<dbReference type="EC" id="5.1.3.2" evidence="4"/>
<evidence type="ECO:0000313" key="7">
    <source>
        <dbReference type="WBParaSite" id="MCU_014661-RA"/>
    </source>
</evidence>
<name>A0A5K3G1S9_MESCO</name>
<keyword evidence="5" id="KW-0520">NAD</keyword>
<comment type="catalytic activity">
    <reaction evidence="1">
        <text>UDP-alpha-D-glucose = UDP-alpha-D-galactose</text>
        <dbReference type="Rhea" id="RHEA:22168"/>
        <dbReference type="ChEBI" id="CHEBI:58885"/>
        <dbReference type="ChEBI" id="CHEBI:66914"/>
        <dbReference type="EC" id="5.1.3.2"/>
    </reaction>
</comment>
<evidence type="ECO:0000256" key="1">
    <source>
        <dbReference type="ARBA" id="ARBA00000083"/>
    </source>
</evidence>
<dbReference type="WBParaSite" id="MCU_014661-RA">
    <property type="protein sequence ID" value="MCU_014661-RA"/>
    <property type="gene ID" value="MCU_014661"/>
</dbReference>
<comment type="pathway">
    <text evidence="3">Carbohydrate metabolism; galactose metabolism.</text>
</comment>
<evidence type="ECO:0000256" key="4">
    <source>
        <dbReference type="ARBA" id="ARBA00013189"/>
    </source>
</evidence>
<dbReference type="InterPro" id="IPR036291">
    <property type="entry name" value="NAD(P)-bd_dom_sf"/>
</dbReference>
<dbReference type="SUPFAM" id="SSF51735">
    <property type="entry name" value="NAD(P)-binding Rossmann-fold domains"/>
    <property type="match status" value="1"/>
</dbReference>
<evidence type="ECO:0000256" key="6">
    <source>
        <dbReference type="ARBA" id="ARBA00023235"/>
    </source>
</evidence>
<proteinExistence type="predicted"/>
<dbReference type="PANTHER" id="PTHR43725">
    <property type="entry name" value="UDP-GLUCOSE 4-EPIMERASE"/>
    <property type="match status" value="1"/>
</dbReference>
<organism evidence="7">
    <name type="scientific">Mesocestoides corti</name>
    <name type="common">Flatworm</name>
    <dbReference type="NCBI Taxonomy" id="53468"/>
    <lineage>
        <taxon>Eukaryota</taxon>
        <taxon>Metazoa</taxon>
        <taxon>Spiralia</taxon>
        <taxon>Lophotrochozoa</taxon>
        <taxon>Platyhelminthes</taxon>
        <taxon>Cestoda</taxon>
        <taxon>Eucestoda</taxon>
        <taxon>Cyclophyllidea</taxon>
        <taxon>Mesocestoididae</taxon>
        <taxon>Mesocestoides</taxon>
    </lineage>
</organism>
<evidence type="ECO:0000256" key="5">
    <source>
        <dbReference type="ARBA" id="ARBA00023027"/>
    </source>
</evidence>
<dbReference type="Gene3D" id="3.90.25.10">
    <property type="entry name" value="UDP-galactose 4-epimerase, domain 1"/>
    <property type="match status" value="1"/>
</dbReference>
<keyword evidence="6" id="KW-0413">Isomerase</keyword>
<sequence>MEKASGKPVKHRFDARRAGDIAMVYADTSLAEKELGWKAEKGLSEMCEDAWRWQCHFPDGYPELSKSNL</sequence>
<comment type="cofactor">
    <cofactor evidence="2">
        <name>NAD(+)</name>
        <dbReference type="ChEBI" id="CHEBI:57540"/>
    </cofactor>
</comment>
<dbReference type="GO" id="GO:0033499">
    <property type="term" value="P:galactose catabolic process via UDP-galactose, Leloir pathway"/>
    <property type="evidence" value="ECO:0007669"/>
    <property type="project" value="TreeGrafter"/>
</dbReference>
<dbReference type="AlphaFoldDB" id="A0A5K3G1S9"/>
<evidence type="ECO:0000256" key="2">
    <source>
        <dbReference type="ARBA" id="ARBA00001911"/>
    </source>
</evidence>
<dbReference type="GO" id="GO:0003978">
    <property type="term" value="F:UDP-glucose 4-epimerase activity"/>
    <property type="evidence" value="ECO:0007669"/>
    <property type="project" value="UniProtKB-EC"/>
</dbReference>